<reference evidence="13" key="1">
    <citation type="submission" date="2016-11" db="UniProtKB">
        <authorList>
            <consortium name="WormBaseParasite"/>
        </authorList>
    </citation>
    <scope>IDENTIFICATION</scope>
</reference>
<feature type="region of interest" description="Disordered" evidence="10">
    <location>
        <begin position="64"/>
        <end position="85"/>
    </location>
</feature>
<accession>A0A1I8F1X1</accession>
<keyword evidence="12" id="KW-1185">Reference proteome</keyword>
<name>A0A1I8F1X1_9PLAT</name>
<dbReference type="Proteomes" id="UP000095280">
    <property type="component" value="Unplaced"/>
</dbReference>
<comment type="subcellular location">
    <subcellularLocation>
        <location evidence="1">Nucleus</location>
    </subcellularLocation>
</comment>
<dbReference type="PANTHER" id="PTHR14196:SF0">
    <property type="entry name" value="PROTEIN BOWEL"/>
    <property type="match status" value="1"/>
</dbReference>
<dbReference type="AlphaFoldDB" id="A0A1I8F1X1"/>
<evidence type="ECO:0000256" key="2">
    <source>
        <dbReference type="ARBA" id="ARBA00022723"/>
    </source>
</evidence>
<proteinExistence type="predicted"/>
<evidence type="ECO:0000256" key="1">
    <source>
        <dbReference type="ARBA" id="ARBA00004123"/>
    </source>
</evidence>
<evidence type="ECO:0000259" key="11">
    <source>
        <dbReference type="PROSITE" id="PS50157"/>
    </source>
</evidence>
<feature type="compositionally biased region" description="Low complexity" evidence="10">
    <location>
        <begin position="64"/>
        <end position="76"/>
    </location>
</feature>
<keyword evidence="3" id="KW-0677">Repeat</keyword>
<dbReference type="PANTHER" id="PTHR14196">
    <property type="entry name" value="ODD-SKIPPED - RELATED"/>
    <property type="match status" value="1"/>
</dbReference>
<dbReference type="GO" id="GO:0000977">
    <property type="term" value="F:RNA polymerase II transcription regulatory region sequence-specific DNA binding"/>
    <property type="evidence" value="ECO:0007669"/>
    <property type="project" value="TreeGrafter"/>
</dbReference>
<evidence type="ECO:0000256" key="3">
    <source>
        <dbReference type="ARBA" id="ARBA00022737"/>
    </source>
</evidence>
<dbReference type="Pfam" id="PF00096">
    <property type="entry name" value="zf-C2H2"/>
    <property type="match status" value="1"/>
</dbReference>
<evidence type="ECO:0000256" key="7">
    <source>
        <dbReference type="ARBA" id="ARBA00023163"/>
    </source>
</evidence>
<dbReference type="PROSITE" id="PS00028">
    <property type="entry name" value="ZINC_FINGER_C2H2_1"/>
    <property type="match status" value="1"/>
</dbReference>
<keyword evidence="4 9" id="KW-0863">Zinc-finger</keyword>
<protein>
    <submittedName>
        <fullName evidence="13">C2H2-type domain-containing protein</fullName>
    </submittedName>
</protein>
<dbReference type="GO" id="GO:0000981">
    <property type="term" value="F:DNA-binding transcription factor activity, RNA polymerase II-specific"/>
    <property type="evidence" value="ECO:0007669"/>
    <property type="project" value="TreeGrafter"/>
</dbReference>
<dbReference type="GO" id="GO:0005634">
    <property type="term" value="C:nucleus"/>
    <property type="evidence" value="ECO:0007669"/>
    <property type="project" value="UniProtKB-SubCell"/>
</dbReference>
<dbReference type="SUPFAM" id="SSF57667">
    <property type="entry name" value="beta-beta-alpha zinc fingers"/>
    <property type="match status" value="2"/>
</dbReference>
<dbReference type="InterPro" id="IPR036236">
    <property type="entry name" value="Znf_C2H2_sf"/>
</dbReference>
<evidence type="ECO:0000256" key="4">
    <source>
        <dbReference type="ARBA" id="ARBA00022771"/>
    </source>
</evidence>
<evidence type="ECO:0000256" key="10">
    <source>
        <dbReference type="SAM" id="MobiDB-lite"/>
    </source>
</evidence>
<evidence type="ECO:0000256" key="8">
    <source>
        <dbReference type="ARBA" id="ARBA00023242"/>
    </source>
</evidence>
<dbReference type="InterPro" id="IPR013087">
    <property type="entry name" value="Znf_C2H2_type"/>
</dbReference>
<evidence type="ECO:0000256" key="5">
    <source>
        <dbReference type="ARBA" id="ARBA00022833"/>
    </source>
</evidence>
<keyword evidence="7" id="KW-0804">Transcription</keyword>
<keyword evidence="2" id="KW-0479">Metal-binding</keyword>
<organism evidence="12 13">
    <name type="scientific">Macrostomum lignano</name>
    <dbReference type="NCBI Taxonomy" id="282301"/>
    <lineage>
        <taxon>Eukaryota</taxon>
        <taxon>Metazoa</taxon>
        <taxon>Spiralia</taxon>
        <taxon>Lophotrochozoa</taxon>
        <taxon>Platyhelminthes</taxon>
        <taxon>Rhabditophora</taxon>
        <taxon>Macrostomorpha</taxon>
        <taxon>Macrostomida</taxon>
        <taxon>Macrostomidae</taxon>
        <taxon>Macrostomum</taxon>
    </lineage>
</organism>
<evidence type="ECO:0000313" key="12">
    <source>
        <dbReference type="Proteomes" id="UP000095280"/>
    </source>
</evidence>
<keyword evidence="8" id="KW-0539">Nucleus</keyword>
<keyword evidence="6" id="KW-0805">Transcription regulation</keyword>
<dbReference type="InterPro" id="IPR050717">
    <property type="entry name" value="C2H2-ZF_Transcription_Reg"/>
</dbReference>
<dbReference type="WBParaSite" id="maker-unitig_13501-snap-gene-0.1-mRNA-1">
    <property type="protein sequence ID" value="maker-unitig_13501-snap-gene-0.1-mRNA-1"/>
    <property type="gene ID" value="maker-unitig_13501-snap-gene-0.1"/>
</dbReference>
<dbReference type="Gene3D" id="3.30.160.60">
    <property type="entry name" value="Classic Zinc Finger"/>
    <property type="match status" value="2"/>
</dbReference>
<evidence type="ECO:0000313" key="13">
    <source>
        <dbReference type="WBParaSite" id="maker-unitig_13501-snap-gene-0.1-mRNA-1"/>
    </source>
</evidence>
<evidence type="ECO:0000256" key="6">
    <source>
        <dbReference type="ARBA" id="ARBA00023015"/>
    </source>
</evidence>
<evidence type="ECO:0000256" key="9">
    <source>
        <dbReference type="PROSITE-ProRule" id="PRU00042"/>
    </source>
</evidence>
<sequence length="189" mass="21513">MQLLSTYLRFWQQYLPLMISNAQMPQLHQLMQPELRQHQWHQQPSKRFDFSRLAQSCSESVKSVDTSCSSSSTSSSAQLPRPPQHPLLDTGLVKNLAEEYVCRHCSRRFTKSYNQLIHERTHTQTNGHFLATCAAKRSVVATHLRDHSYVHSKNKPYVCPVCGKGFCQSRTQKVHTAVLLRCGGASLSS</sequence>
<dbReference type="GO" id="GO:0008270">
    <property type="term" value="F:zinc ion binding"/>
    <property type="evidence" value="ECO:0007669"/>
    <property type="project" value="UniProtKB-KW"/>
</dbReference>
<keyword evidence="5" id="KW-0862">Zinc</keyword>
<feature type="domain" description="C2H2-type" evidence="11">
    <location>
        <begin position="100"/>
        <end position="127"/>
    </location>
</feature>
<dbReference type="PROSITE" id="PS50157">
    <property type="entry name" value="ZINC_FINGER_C2H2_2"/>
    <property type="match status" value="1"/>
</dbReference>